<dbReference type="Gramene" id="BGIOSGA003155-TA">
    <property type="protein sequence ID" value="BGIOSGA003155-PA"/>
    <property type="gene ID" value="BGIOSGA003155"/>
</dbReference>
<organism evidence="3 4">
    <name type="scientific">Oryza sativa subsp. indica</name>
    <name type="common">Rice</name>
    <dbReference type="NCBI Taxonomy" id="39946"/>
    <lineage>
        <taxon>Eukaryota</taxon>
        <taxon>Viridiplantae</taxon>
        <taxon>Streptophyta</taxon>
        <taxon>Embryophyta</taxon>
        <taxon>Tracheophyta</taxon>
        <taxon>Spermatophyta</taxon>
        <taxon>Magnoliopsida</taxon>
        <taxon>Liliopsida</taxon>
        <taxon>Poales</taxon>
        <taxon>Poaceae</taxon>
        <taxon>BOP clade</taxon>
        <taxon>Oryzoideae</taxon>
        <taxon>Oryzeae</taxon>
        <taxon>Oryzinae</taxon>
        <taxon>Oryza</taxon>
        <taxon>Oryza sativa</taxon>
    </lineage>
</organism>
<feature type="region of interest" description="Disordered" evidence="1">
    <location>
        <begin position="711"/>
        <end position="748"/>
    </location>
</feature>
<feature type="compositionally biased region" description="Pro residues" evidence="1">
    <location>
        <begin position="34"/>
        <end position="52"/>
    </location>
</feature>
<feature type="compositionally biased region" description="Polar residues" evidence="1">
    <location>
        <begin position="545"/>
        <end position="556"/>
    </location>
</feature>
<evidence type="ECO:0000256" key="1">
    <source>
        <dbReference type="SAM" id="MobiDB-lite"/>
    </source>
</evidence>
<dbReference type="OMA" id="PLKGAWQ"/>
<dbReference type="GO" id="GO:0016567">
    <property type="term" value="P:protein ubiquitination"/>
    <property type="evidence" value="ECO:0007669"/>
    <property type="project" value="TreeGrafter"/>
</dbReference>
<feature type="region of interest" description="Disordered" evidence="1">
    <location>
        <begin position="355"/>
        <end position="415"/>
    </location>
</feature>
<dbReference type="PANTHER" id="PTHR22938:SF11">
    <property type="entry name" value="OS01G0251200 PROTEIN"/>
    <property type="match status" value="1"/>
</dbReference>
<dbReference type="InterPro" id="IPR057634">
    <property type="entry name" value="PAH_ZNF598/HEL2"/>
</dbReference>
<accession>B8ABS4</accession>
<reference evidence="3 4" key="1">
    <citation type="journal article" date="2005" name="PLoS Biol.">
        <title>The genomes of Oryza sativa: a history of duplications.</title>
        <authorList>
            <person name="Yu J."/>
            <person name="Wang J."/>
            <person name="Lin W."/>
            <person name="Li S."/>
            <person name="Li H."/>
            <person name="Zhou J."/>
            <person name="Ni P."/>
            <person name="Dong W."/>
            <person name="Hu S."/>
            <person name="Zeng C."/>
            <person name="Zhang J."/>
            <person name="Zhang Y."/>
            <person name="Li R."/>
            <person name="Xu Z."/>
            <person name="Li S."/>
            <person name="Li X."/>
            <person name="Zheng H."/>
            <person name="Cong L."/>
            <person name="Lin L."/>
            <person name="Yin J."/>
            <person name="Geng J."/>
            <person name="Li G."/>
            <person name="Shi J."/>
            <person name="Liu J."/>
            <person name="Lv H."/>
            <person name="Li J."/>
            <person name="Wang J."/>
            <person name="Deng Y."/>
            <person name="Ran L."/>
            <person name="Shi X."/>
            <person name="Wang X."/>
            <person name="Wu Q."/>
            <person name="Li C."/>
            <person name="Ren X."/>
            <person name="Wang J."/>
            <person name="Wang X."/>
            <person name="Li D."/>
            <person name="Liu D."/>
            <person name="Zhang X."/>
            <person name="Ji Z."/>
            <person name="Zhao W."/>
            <person name="Sun Y."/>
            <person name="Zhang Z."/>
            <person name="Bao J."/>
            <person name="Han Y."/>
            <person name="Dong L."/>
            <person name="Ji J."/>
            <person name="Chen P."/>
            <person name="Wu S."/>
            <person name="Liu J."/>
            <person name="Xiao Y."/>
            <person name="Bu D."/>
            <person name="Tan J."/>
            <person name="Yang L."/>
            <person name="Ye C."/>
            <person name="Zhang J."/>
            <person name="Xu J."/>
            <person name="Zhou Y."/>
            <person name="Yu Y."/>
            <person name="Zhang B."/>
            <person name="Zhuang S."/>
            <person name="Wei H."/>
            <person name="Liu B."/>
            <person name="Lei M."/>
            <person name="Yu H."/>
            <person name="Li Y."/>
            <person name="Xu H."/>
            <person name="Wei S."/>
            <person name="He X."/>
            <person name="Fang L."/>
            <person name="Zhang Z."/>
            <person name="Zhang Y."/>
            <person name="Huang X."/>
            <person name="Su Z."/>
            <person name="Tong W."/>
            <person name="Li J."/>
            <person name="Tong Z."/>
            <person name="Li S."/>
            <person name="Ye J."/>
            <person name="Wang L."/>
            <person name="Fang L."/>
            <person name="Lei T."/>
            <person name="Chen C."/>
            <person name="Chen H."/>
            <person name="Xu Z."/>
            <person name="Li H."/>
            <person name="Huang H."/>
            <person name="Zhang F."/>
            <person name="Xu H."/>
            <person name="Li N."/>
            <person name="Zhao C."/>
            <person name="Li S."/>
            <person name="Dong L."/>
            <person name="Huang Y."/>
            <person name="Li L."/>
            <person name="Xi Y."/>
            <person name="Qi Q."/>
            <person name="Li W."/>
            <person name="Zhang B."/>
            <person name="Hu W."/>
            <person name="Zhang Y."/>
            <person name="Tian X."/>
            <person name="Jiao Y."/>
            <person name="Liang X."/>
            <person name="Jin J."/>
            <person name="Gao L."/>
            <person name="Zheng W."/>
            <person name="Hao B."/>
            <person name="Liu S."/>
            <person name="Wang W."/>
            <person name="Yuan L."/>
            <person name="Cao M."/>
            <person name="McDermott J."/>
            <person name="Samudrala R."/>
            <person name="Wang J."/>
            <person name="Wong G.K."/>
            <person name="Yang H."/>
        </authorList>
    </citation>
    <scope>NUCLEOTIDE SEQUENCE [LARGE SCALE GENOMIC DNA]</scope>
    <source>
        <strain evidence="4">cv. 93-11</strain>
    </source>
</reference>
<dbReference type="AlphaFoldDB" id="B8ABS4"/>
<feature type="region of interest" description="Disordered" evidence="1">
    <location>
        <begin position="91"/>
        <end position="129"/>
    </location>
</feature>
<feature type="compositionally biased region" description="Low complexity" evidence="1">
    <location>
        <begin position="391"/>
        <end position="414"/>
    </location>
</feature>
<evidence type="ECO:0000313" key="3">
    <source>
        <dbReference type="EMBL" id="EEC70324.1"/>
    </source>
</evidence>
<keyword evidence="4" id="KW-1185">Reference proteome</keyword>
<dbReference type="HOGENOM" id="CLU_010490_0_0_1"/>
<protein>
    <recommendedName>
        <fullName evidence="2">ZNF598/HEL2 PAH domain-containing protein</fullName>
    </recommendedName>
</protein>
<proteinExistence type="predicted"/>
<feature type="region of interest" description="Disordered" evidence="1">
    <location>
        <begin position="1"/>
        <end position="58"/>
    </location>
</feature>
<dbReference type="EMBL" id="CM000126">
    <property type="protein sequence ID" value="EEC70324.1"/>
    <property type="molecule type" value="Genomic_DNA"/>
</dbReference>
<feature type="domain" description="ZNF598/HEL2 PAH" evidence="2">
    <location>
        <begin position="568"/>
        <end position="641"/>
    </location>
</feature>
<sequence length="748" mass="82498">MRRALDWTPPLPASLLTTTPRRLLEPSSTFPLPLLRPSPPPSPPIAPPPPPTTAAAELPAGDMDDACAVCAEPLEWVSYGRLRPPRGLLHLRRPPPLRPPRPPLLPLHHPLPRRLRHQGPPPSPSSPRTLGFSLPRFPPFLPCARARAHHLFWFSRFGQAMGDRTKVIPDFSALRGAGSEGKAGEYWHHEATQTWFDDADQYRMISAMCRLSCSVCDSNKEEEEERTGKAAKAKRKSKIRSVDQLKGHLLDRHGLYMCDLCLEGRKVFICEQKLYTMSQLNQHIKSGDSEVDGSEVERRGFGGHPMCEFCKSPFYGDNELYTHMTREHFSCHICQRQHSGQYDYFRNYDDLERHNGVEHGKHMPGAVDSSSSSMQNGIAAVGHGLGGQSDSSRVPLQSLSISSSSGQSSETRQSFARNRVLQQACVPPLSRQEVHDARVGSVLQEASFPSLPAQSRKAPAHSQSSRTAARIGDQQFRPLSVTSNRNVALAQQGTRTLPENTHVSGLAQYSKRTENMHQAVQPQFLKNNSLIPSGSTSRPVHVPSSAGNERQDTFSNSQVLSSVEDILAANKALVEKMRAALGMDQDMFNAFKEIAGEYRQGVINSSEYLSYVKQFGLLHLVPEMARLLPDAQKQKELADAYYANLRLTSLQENGGGGTDNSKQGNQNKKGKGGVPDAIGTSNAATDPLKDKLLNTAIKFQSNYMPQEGCCGVQRKEGRTTDGSSQGLPLKGAWQSRGGQRLFMSKAKK</sequence>
<dbReference type="GO" id="GO:0072344">
    <property type="term" value="P:rescue of stalled ribosome"/>
    <property type="evidence" value="ECO:0007669"/>
    <property type="project" value="InterPro"/>
</dbReference>
<gene>
    <name evidence="3" type="ORF">OsI_01193</name>
</gene>
<feature type="region of interest" description="Disordered" evidence="1">
    <location>
        <begin position="652"/>
        <end position="685"/>
    </location>
</feature>
<feature type="region of interest" description="Disordered" evidence="1">
    <location>
        <begin position="532"/>
        <end position="556"/>
    </location>
</feature>
<dbReference type="InterPro" id="IPR044288">
    <property type="entry name" value="ZNF598/HEL2"/>
</dbReference>
<evidence type="ECO:0000313" key="4">
    <source>
        <dbReference type="Proteomes" id="UP000007015"/>
    </source>
</evidence>
<feature type="compositionally biased region" description="Pro residues" evidence="1">
    <location>
        <begin position="96"/>
        <end position="105"/>
    </location>
</feature>
<dbReference type="GO" id="GO:0043022">
    <property type="term" value="F:ribosome binding"/>
    <property type="evidence" value="ECO:0007669"/>
    <property type="project" value="TreeGrafter"/>
</dbReference>
<feature type="region of interest" description="Disordered" evidence="1">
    <location>
        <begin position="448"/>
        <end position="476"/>
    </location>
</feature>
<feature type="compositionally biased region" description="Low complexity" evidence="1">
    <location>
        <begin position="13"/>
        <end position="33"/>
    </location>
</feature>
<name>B8ABS4_ORYSI</name>
<evidence type="ECO:0000259" key="2">
    <source>
        <dbReference type="Pfam" id="PF23202"/>
    </source>
</evidence>
<dbReference type="PANTHER" id="PTHR22938">
    <property type="entry name" value="ZINC FINGER PROTEIN 598"/>
    <property type="match status" value="1"/>
</dbReference>
<dbReference type="Pfam" id="PF23202">
    <property type="entry name" value="PAH_ZNF598"/>
    <property type="match status" value="1"/>
</dbReference>
<dbReference type="GO" id="GO:0061630">
    <property type="term" value="F:ubiquitin protein ligase activity"/>
    <property type="evidence" value="ECO:0007669"/>
    <property type="project" value="InterPro"/>
</dbReference>
<dbReference type="Proteomes" id="UP000007015">
    <property type="component" value="Chromosome 1"/>
</dbReference>